<dbReference type="EMBL" id="RBIN01000003">
    <property type="protein sequence ID" value="RKR06200.1"/>
    <property type="molecule type" value="Genomic_DNA"/>
</dbReference>
<comment type="subcellular location">
    <subcellularLocation>
        <location evidence="6">Cell membrane</location>
        <topology evidence="6">Multi-pass membrane protein</topology>
    </subcellularLocation>
    <subcellularLocation>
        <location evidence="1">Membrane</location>
        <topology evidence="1">Multi-pass membrane protein</topology>
    </subcellularLocation>
</comment>
<feature type="transmembrane region" description="Helical" evidence="7">
    <location>
        <begin position="247"/>
        <end position="265"/>
    </location>
</feature>
<dbReference type="GO" id="GO:0010043">
    <property type="term" value="P:response to zinc ion"/>
    <property type="evidence" value="ECO:0007669"/>
    <property type="project" value="TreeGrafter"/>
</dbReference>
<accession>A0A420WYG4</accession>
<gene>
    <name evidence="8" type="ORF">C7446_1137</name>
</gene>
<feature type="transmembrane region" description="Helical" evidence="7">
    <location>
        <begin position="67"/>
        <end position="87"/>
    </location>
</feature>
<reference evidence="8 9" key="1">
    <citation type="submission" date="2018-10" db="EMBL/GenBank/DDBJ databases">
        <title>Genomic Encyclopedia of Type Strains, Phase IV (KMG-IV): sequencing the most valuable type-strain genomes for metagenomic binning, comparative biology and taxonomic classification.</title>
        <authorList>
            <person name="Goeker M."/>
        </authorList>
    </citation>
    <scope>NUCLEOTIDE SEQUENCE [LARGE SCALE GENOMIC DNA]</scope>
    <source>
        <strain evidence="8 9">DSM 23229</strain>
    </source>
</reference>
<protein>
    <submittedName>
        <fullName evidence="8">Zinc transport system permease protein</fullName>
    </submittedName>
</protein>
<evidence type="ECO:0000256" key="2">
    <source>
        <dbReference type="ARBA" id="ARBA00008034"/>
    </source>
</evidence>
<dbReference type="OrthoDB" id="9783937at2"/>
<dbReference type="InterPro" id="IPR037294">
    <property type="entry name" value="ABC_BtuC-like"/>
</dbReference>
<dbReference type="Pfam" id="PF00950">
    <property type="entry name" value="ABC-3"/>
    <property type="match status" value="1"/>
</dbReference>
<dbReference type="GO" id="GO:0055085">
    <property type="term" value="P:transmembrane transport"/>
    <property type="evidence" value="ECO:0007669"/>
    <property type="project" value="InterPro"/>
</dbReference>
<comment type="caution">
    <text evidence="8">The sequence shown here is derived from an EMBL/GenBank/DDBJ whole genome shotgun (WGS) entry which is preliminary data.</text>
</comment>
<feature type="transmembrane region" description="Helical" evidence="7">
    <location>
        <begin position="133"/>
        <end position="156"/>
    </location>
</feature>
<dbReference type="InterPro" id="IPR001626">
    <property type="entry name" value="ABC_TroCD"/>
</dbReference>
<dbReference type="PANTHER" id="PTHR30477">
    <property type="entry name" value="ABC-TRANSPORTER METAL-BINDING PROTEIN"/>
    <property type="match status" value="1"/>
</dbReference>
<dbReference type="Proteomes" id="UP000281975">
    <property type="component" value="Unassembled WGS sequence"/>
</dbReference>
<feature type="transmembrane region" description="Helical" evidence="7">
    <location>
        <begin position="12"/>
        <end position="35"/>
    </location>
</feature>
<proteinExistence type="inferred from homology"/>
<evidence type="ECO:0000256" key="6">
    <source>
        <dbReference type="RuleBase" id="RU003943"/>
    </source>
</evidence>
<sequence>MNFIAALLEQPFLQQALLVGLLAGMASGLIGPYVVVKRIGYMAGGIAHTVLAGMGVAFFLGSSPMVGAFICAIIAALLIGCISLSGIDQEDTLISAFWAVGMAVGLLFISQTPGYRTDLMSLLFGNLMLSTRTMVFGLGGIVAALAIILGLIHRPLVAVIFDEEFTRLRGVPTRALYLLLLCLVAVTIVVLLQAVGLIMVIALLTLPAALAGHHVRSLVGMMVMASLMSMLFIGAGLGVAWQADLPAGATIVLLTGIGYIISLTGHRLNRLFRRRQAASGTERSHS</sequence>
<evidence type="ECO:0000256" key="1">
    <source>
        <dbReference type="ARBA" id="ARBA00004141"/>
    </source>
</evidence>
<dbReference type="GO" id="GO:0043190">
    <property type="term" value="C:ATP-binding cassette (ABC) transporter complex"/>
    <property type="evidence" value="ECO:0007669"/>
    <property type="project" value="InterPro"/>
</dbReference>
<keyword evidence="9" id="KW-1185">Reference proteome</keyword>
<keyword evidence="4 7" id="KW-1133">Transmembrane helix</keyword>
<feature type="transmembrane region" description="Helical" evidence="7">
    <location>
        <begin position="176"/>
        <end position="206"/>
    </location>
</feature>
<dbReference type="AlphaFoldDB" id="A0A420WYG4"/>
<keyword evidence="5 7" id="KW-0472">Membrane</keyword>
<evidence type="ECO:0000313" key="8">
    <source>
        <dbReference type="EMBL" id="RKR06200.1"/>
    </source>
</evidence>
<keyword evidence="3 6" id="KW-0812">Transmembrane</keyword>
<evidence type="ECO:0000256" key="7">
    <source>
        <dbReference type="SAM" id="Phobius"/>
    </source>
</evidence>
<dbReference type="SUPFAM" id="SSF81345">
    <property type="entry name" value="ABC transporter involved in vitamin B12 uptake, BtuC"/>
    <property type="match status" value="1"/>
</dbReference>
<evidence type="ECO:0000313" key="9">
    <source>
        <dbReference type="Proteomes" id="UP000281975"/>
    </source>
</evidence>
<keyword evidence="6" id="KW-0813">Transport</keyword>
<evidence type="ECO:0000256" key="4">
    <source>
        <dbReference type="ARBA" id="ARBA00022989"/>
    </source>
</evidence>
<evidence type="ECO:0000256" key="3">
    <source>
        <dbReference type="ARBA" id="ARBA00022692"/>
    </source>
</evidence>
<comment type="similarity">
    <text evidence="2 6">Belongs to the ABC-3 integral membrane protein family.</text>
</comment>
<feature type="transmembrane region" description="Helical" evidence="7">
    <location>
        <begin position="41"/>
        <end position="60"/>
    </location>
</feature>
<name>A0A420WYG4_9GAMM</name>
<dbReference type="RefSeq" id="WP_121172129.1">
    <property type="nucleotide sequence ID" value="NZ_RBIN01000003.1"/>
</dbReference>
<organism evidence="8 9">
    <name type="scientific">Kushneria sinocarnis</name>
    <dbReference type="NCBI Taxonomy" id="595502"/>
    <lineage>
        <taxon>Bacteria</taxon>
        <taxon>Pseudomonadati</taxon>
        <taxon>Pseudomonadota</taxon>
        <taxon>Gammaproteobacteria</taxon>
        <taxon>Oceanospirillales</taxon>
        <taxon>Halomonadaceae</taxon>
        <taxon>Kushneria</taxon>
    </lineage>
</organism>
<dbReference type="Gene3D" id="1.10.3470.10">
    <property type="entry name" value="ABC transporter involved in vitamin B12 uptake, BtuC"/>
    <property type="match status" value="1"/>
</dbReference>
<dbReference type="PANTHER" id="PTHR30477:SF18">
    <property type="entry name" value="METAL TRANSPORT SYSTEM MEMBRANE PROTEIN CT_417-RELATED"/>
    <property type="match status" value="1"/>
</dbReference>
<evidence type="ECO:0000256" key="5">
    <source>
        <dbReference type="ARBA" id="ARBA00023136"/>
    </source>
</evidence>
<feature type="transmembrane region" description="Helical" evidence="7">
    <location>
        <begin position="93"/>
        <end position="112"/>
    </location>
</feature>
<feature type="transmembrane region" description="Helical" evidence="7">
    <location>
        <begin position="218"/>
        <end position="241"/>
    </location>
</feature>